<feature type="transmembrane region" description="Helical" evidence="1">
    <location>
        <begin position="21"/>
        <end position="42"/>
    </location>
</feature>
<organism evidence="2 3">
    <name type="scientific">Lentzea waywayandensis</name>
    <dbReference type="NCBI Taxonomy" id="84724"/>
    <lineage>
        <taxon>Bacteria</taxon>
        <taxon>Bacillati</taxon>
        <taxon>Actinomycetota</taxon>
        <taxon>Actinomycetes</taxon>
        <taxon>Pseudonocardiales</taxon>
        <taxon>Pseudonocardiaceae</taxon>
        <taxon>Lentzea</taxon>
    </lineage>
</organism>
<keyword evidence="1" id="KW-0812">Transmembrane</keyword>
<evidence type="ECO:0000256" key="1">
    <source>
        <dbReference type="SAM" id="Phobius"/>
    </source>
</evidence>
<sequence length="69" mass="7077">MPRTTRRSDDNSSPLLSQRATLILLLAMLTGVGAAVLMAWAGRHPAEAALVGVGALAGGTGFFNWIIGG</sequence>
<keyword evidence="1" id="KW-0472">Membrane</keyword>
<gene>
    <name evidence="2" type="ORF">SAMN04488564_102360</name>
</gene>
<evidence type="ECO:0000313" key="2">
    <source>
        <dbReference type="EMBL" id="SFR03631.1"/>
    </source>
</evidence>
<dbReference type="RefSeq" id="WP_093588910.1">
    <property type="nucleotide sequence ID" value="NZ_FOYL01000002.1"/>
</dbReference>
<evidence type="ECO:0000313" key="3">
    <source>
        <dbReference type="Proteomes" id="UP000198583"/>
    </source>
</evidence>
<reference evidence="3" key="1">
    <citation type="submission" date="2016-10" db="EMBL/GenBank/DDBJ databases">
        <authorList>
            <person name="Varghese N."/>
            <person name="Submissions S."/>
        </authorList>
    </citation>
    <scope>NUCLEOTIDE SEQUENCE [LARGE SCALE GENOMIC DNA]</scope>
    <source>
        <strain evidence="3">DSM 44232</strain>
    </source>
</reference>
<accession>A0A1I6DE36</accession>
<protein>
    <submittedName>
        <fullName evidence="2">Uncharacterized protein</fullName>
    </submittedName>
</protein>
<name>A0A1I6DE36_9PSEU</name>
<dbReference type="AlphaFoldDB" id="A0A1I6DE36"/>
<keyword evidence="3" id="KW-1185">Reference proteome</keyword>
<feature type="transmembrane region" description="Helical" evidence="1">
    <location>
        <begin position="48"/>
        <end position="67"/>
    </location>
</feature>
<proteinExistence type="predicted"/>
<dbReference type="EMBL" id="FOYL01000002">
    <property type="protein sequence ID" value="SFR03631.1"/>
    <property type="molecule type" value="Genomic_DNA"/>
</dbReference>
<keyword evidence="1" id="KW-1133">Transmembrane helix</keyword>
<dbReference type="Proteomes" id="UP000198583">
    <property type="component" value="Unassembled WGS sequence"/>
</dbReference>